<accession>C0E998</accession>
<dbReference type="HOGENOM" id="CLU_3287453_0_0_9"/>
<reference evidence="1 2" key="2">
    <citation type="submission" date="2009-02" db="EMBL/GenBank/DDBJ databases">
        <title>Draft genome sequence of Clostridium methylpentosum (DSM 5476).</title>
        <authorList>
            <person name="Sudarsanam P."/>
            <person name="Ley R."/>
            <person name="Guruge J."/>
            <person name="Turnbaugh P.J."/>
            <person name="Mahowald M."/>
            <person name="Liep D."/>
            <person name="Gordon J."/>
        </authorList>
    </citation>
    <scope>NUCLEOTIDE SEQUENCE [LARGE SCALE GENOMIC DNA]</scope>
    <source>
        <strain evidence="1 2">DSM 5476</strain>
    </source>
</reference>
<evidence type="ECO:0000313" key="2">
    <source>
        <dbReference type="Proteomes" id="UP000003340"/>
    </source>
</evidence>
<evidence type="ECO:0000313" key="1">
    <source>
        <dbReference type="EMBL" id="EEG31928.1"/>
    </source>
</evidence>
<gene>
    <name evidence="1" type="ORF">CLOSTMETH_00396</name>
</gene>
<keyword evidence="2" id="KW-1185">Reference proteome</keyword>
<dbReference type="EMBL" id="ACEC01000019">
    <property type="protein sequence ID" value="EEG31928.1"/>
    <property type="molecule type" value="Genomic_DNA"/>
</dbReference>
<dbReference type="STRING" id="537013.CLOSTMETH_00396"/>
<reference evidence="1 2" key="1">
    <citation type="submission" date="2009-01" db="EMBL/GenBank/DDBJ databases">
        <authorList>
            <person name="Fulton L."/>
            <person name="Clifton S."/>
            <person name="Fulton B."/>
            <person name="Xu J."/>
            <person name="Minx P."/>
            <person name="Pepin K.H."/>
            <person name="Johnson M."/>
            <person name="Bhonagiri V."/>
            <person name="Nash W.E."/>
            <person name="Mardis E.R."/>
            <person name="Wilson R.K."/>
        </authorList>
    </citation>
    <scope>NUCLEOTIDE SEQUENCE [LARGE SCALE GENOMIC DNA]</scope>
    <source>
        <strain evidence="1 2">DSM 5476</strain>
    </source>
</reference>
<organism evidence="1 2">
    <name type="scientific">[Clostridium] methylpentosum DSM 5476</name>
    <dbReference type="NCBI Taxonomy" id="537013"/>
    <lineage>
        <taxon>Bacteria</taxon>
        <taxon>Bacillati</taxon>
        <taxon>Bacillota</taxon>
        <taxon>Clostridia</taxon>
        <taxon>Eubacteriales</taxon>
        <taxon>Oscillospiraceae</taxon>
        <taxon>Oscillospiraceae incertae sedis</taxon>
    </lineage>
</organism>
<dbReference type="Proteomes" id="UP000003340">
    <property type="component" value="Unassembled WGS sequence"/>
</dbReference>
<dbReference type="AlphaFoldDB" id="C0E998"/>
<comment type="caution">
    <text evidence="1">The sequence shown here is derived from an EMBL/GenBank/DDBJ whole genome shotgun (WGS) entry which is preliminary data.</text>
</comment>
<proteinExistence type="predicted"/>
<protein>
    <submittedName>
        <fullName evidence="1">Uncharacterized protein</fullName>
    </submittedName>
</protein>
<name>C0E998_9FIRM</name>
<sequence length="40" mass="4608">MGNREENQSHSNGFRNRCYFACMTALNETIPMSPYFSSCL</sequence>